<dbReference type="AlphaFoldDB" id="A0A9P3L979"/>
<dbReference type="InterPro" id="IPR017264">
    <property type="entry name" value="Ribosomal_mS37_fun"/>
</dbReference>
<reference evidence="1 2" key="1">
    <citation type="submission" date="2021-08" db="EMBL/GenBank/DDBJ databases">
        <title>Draft Genome Sequence of Phanerochaete sordida strain YK-624.</title>
        <authorList>
            <person name="Mori T."/>
            <person name="Dohra H."/>
            <person name="Suzuki T."/>
            <person name="Kawagishi H."/>
            <person name="Hirai H."/>
        </authorList>
    </citation>
    <scope>NUCLEOTIDE SEQUENCE [LARGE SCALE GENOMIC DNA]</scope>
    <source>
        <strain evidence="1 2">YK-624</strain>
    </source>
</reference>
<organism evidence="1 2">
    <name type="scientific">Phanerochaete sordida</name>
    <dbReference type="NCBI Taxonomy" id="48140"/>
    <lineage>
        <taxon>Eukaryota</taxon>
        <taxon>Fungi</taxon>
        <taxon>Dikarya</taxon>
        <taxon>Basidiomycota</taxon>
        <taxon>Agaricomycotina</taxon>
        <taxon>Agaricomycetes</taxon>
        <taxon>Polyporales</taxon>
        <taxon>Phanerochaetaceae</taxon>
        <taxon>Phanerochaete</taxon>
    </lineage>
</organism>
<sequence length="80" mass="9028">MHIERIRVRPRKNPAVNLCSTQLTAMLNCWMASGDVMSNGQCSAAAQELFTCMATTPFKGRPHQPTINYHLARLNKKIQK</sequence>
<dbReference type="GO" id="GO:0032543">
    <property type="term" value="P:mitochondrial translation"/>
    <property type="evidence" value="ECO:0007669"/>
    <property type="project" value="InterPro"/>
</dbReference>
<proteinExistence type="predicted"/>
<dbReference type="PANTHER" id="PTHR28066">
    <property type="entry name" value="37S RIBOSOMAL PROTEIN MRP10, MITOCHONDRIAL"/>
    <property type="match status" value="1"/>
</dbReference>
<evidence type="ECO:0000313" key="1">
    <source>
        <dbReference type="EMBL" id="GJE86860.1"/>
    </source>
</evidence>
<dbReference type="GO" id="GO:0005763">
    <property type="term" value="C:mitochondrial small ribosomal subunit"/>
    <property type="evidence" value="ECO:0007669"/>
    <property type="project" value="TreeGrafter"/>
</dbReference>
<gene>
    <name evidence="1" type="ORF">PsYK624_029430</name>
</gene>
<dbReference type="OrthoDB" id="2210at2759"/>
<accession>A0A9P3L979</accession>
<keyword evidence="2" id="KW-1185">Reference proteome</keyword>
<evidence type="ECO:0008006" key="3">
    <source>
        <dbReference type="Google" id="ProtNLM"/>
    </source>
</evidence>
<dbReference type="EMBL" id="BPQB01000005">
    <property type="protein sequence ID" value="GJE86860.1"/>
    <property type="molecule type" value="Genomic_DNA"/>
</dbReference>
<protein>
    <recommendedName>
        <fullName evidence="3">37S ribosomal protein mrp10, mitochondrial</fullName>
    </recommendedName>
</protein>
<name>A0A9P3L979_9APHY</name>
<comment type="caution">
    <text evidence="1">The sequence shown here is derived from an EMBL/GenBank/DDBJ whole genome shotgun (WGS) entry which is preliminary data.</text>
</comment>
<dbReference type="PANTHER" id="PTHR28066:SF1">
    <property type="entry name" value="SMALL RIBOSOMAL SUBUNIT PROTEIN MS37"/>
    <property type="match status" value="1"/>
</dbReference>
<dbReference type="Proteomes" id="UP000703269">
    <property type="component" value="Unassembled WGS sequence"/>
</dbReference>
<evidence type="ECO:0000313" key="2">
    <source>
        <dbReference type="Proteomes" id="UP000703269"/>
    </source>
</evidence>
<dbReference type="GO" id="GO:0003735">
    <property type="term" value="F:structural constituent of ribosome"/>
    <property type="evidence" value="ECO:0007669"/>
    <property type="project" value="InterPro"/>
</dbReference>